<proteinExistence type="predicted"/>
<gene>
    <name evidence="1" type="ORF">CWI38_0621p0030</name>
</gene>
<dbReference type="EMBL" id="PITK01000621">
    <property type="protein sequence ID" value="TBU12810.1"/>
    <property type="molecule type" value="Genomic_DNA"/>
</dbReference>
<organism evidence="1 2">
    <name type="scientific">Hamiltosporidium tvaerminnensis</name>
    <dbReference type="NCBI Taxonomy" id="1176355"/>
    <lineage>
        <taxon>Eukaryota</taxon>
        <taxon>Fungi</taxon>
        <taxon>Fungi incertae sedis</taxon>
        <taxon>Microsporidia</taxon>
        <taxon>Dubosqiidae</taxon>
        <taxon>Hamiltosporidium</taxon>
    </lineage>
</organism>
<name>A0A4Q9LYH1_9MICR</name>
<accession>A0A4Q9LYH1</accession>
<protein>
    <submittedName>
        <fullName evidence="1">Uncharacterized protein</fullName>
    </submittedName>
</protein>
<dbReference type="AlphaFoldDB" id="A0A4Q9LYH1"/>
<keyword evidence="2" id="KW-1185">Reference proteome</keyword>
<evidence type="ECO:0000313" key="1">
    <source>
        <dbReference type="EMBL" id="TBU12810.1"/>
    </source>
</evidence>
<dbReference type="VEuPathDB" id="MicrosporidiaDB:CWI38_0621p0030"/>
<dbReference type="Proteomes" id="UP000292282">
    <property type="component" value="Unassembled WGS sequence"/>
</dbReference>
<comment type="caution">
    <text evidence="1">The sequence shown here is derived from an EMBL/GenBank/DDBJ whole genome shotgun (WGS) entry which is preliminary data.</text>
</comment>
<reference evidence="1 2" key="1">
    <citation type="submission" date="2017-12" db="EMBL/GenBank/DDBJ databases">
        <authorList>
            <person name="Pombert J.-F."/>
            <person name="Haag K.L."/>
            <person name="Ebert D."/>
        </authorList>
    </citation>
    <scope>NUCLEOTIDE SEQUENCE [LARGE SCALE GENOMIC DNA]</scope>
    <source>
        <strain evidence="1">IL-G-3</strain>
    </source>
</reference>
<evidence type="ECO:0000313" key="2">
    <source>
        <dbReference type="Proteomes" id="UP000292282"/>
    </source>
</evidence>
<sequence>MGMTSAEESMDSIVAEDNMGRISAGESMDSVVVEDSMGMISVEESMDSVNFMEAVIYAEHGTANIMEIIQKFTLFFERCDALDKL</sequence>